<evidence type="ECO:0000259" key="1">
    <source>
        <dbReference type="Pfam" id="PF04287"/>
    </source>
</evidence>
<accession>A0A2P4ESB7</accession>
<protein>
    <submittedName>
        <fullName evidence="2">Pseudouridine synthase</fullName>
    </submittedName>
</protein>
<evidence type="ECO:0000313" key="2">
    <source>
        <dbReference type="EMBL" id="POB01897.1"/>
    </source>
</evidence>
<sequence>MPAGWSALADAVLQLEMELRQLGLWSREPPVRWRLESEVPFCVDTLAFDQWLQWVFIPQVISLLERGETLPGECRIQPMGEEAFAHLGRRRGGLLAALGQIDHCAAMLAKDVAQF</sequence>
<dbReference type="EMBL" id="PPSK01000017">
    <property type="protein sequence ID" value="POB01897.1"/>
    <property type="molecule type" value="Genomic_DNA"/>
</dbReference>
<dbReference type="Proteomes" id="UP000243451">
    <property type="component" value="Unassembled WGS sequence"/>
</dbReference>
<dbReference type="InterPro" id="IPR023376">
    <property type="entry name" value="YqcC-like_dom"/>
</dbReference>
<dbReference type="Pfam" id="PF04287">
    <property type="entry name" value="DUF446"/>
    <property type="match status" value="1"/>
</dbReference>
<dbReference type="PANTHER" id="PTHR39586">
    <property type="entry name" value="CYTOPLASMIC PROTEIN-RELATED"/>
    <property type="match status" value="1"/>
</dbReference>
<dbReference type="PANTHER" id="PTHR39586:SF1">
    <property type="entry name" value="CYTOPLASMIC PROTEIN"/>
    <property type="match status" value="1"/>
</dbReference>
<dbReference type="Gene3D" id="1.20.1440.40">
    <property type="entry name" value="YqcC-like"/>
    <property type="match status" value="1"/>
</dbReference>
<keyword evidence="3" id="KW-1185">Reference proteome</keyword>
<dbReference type="InterPro" id="IPR036814">
    <property type="entry name" value="YqcC-like_sf"/>
</dbReference>
<feature type="domain" description="YqcC-like" evidence="1">
    <location>
        <begin position="8"/>
        <end position="103"/>
    </location>
</feature>
<dbReference type="InterPro" id="IPR007384">
    <property type="entry name" value="UCP006257"/>
</dbReference>
<evidence type="ECO:0000313" key="3">
    <source>
        <dbReference type="Proteomes" id="UP000243451"/>
    </source>
</evidence>
<name>A0A2P4ESB7_9GAMM</name>
<gene>
    <name evidence="2" type="ORF">C1949_15400</name>
</gene>
<dbReference type="GO" id="GO:0044010">
    <property type="term" value="P:single-species biofilm formation"/>
    <property type="evidence" value="ECO:0007669"/>
    <property type="project" value="TreeGrafter"/>
</dbReference>
<reference evidence="2 3" key="1">
    <citation type="submission" date="2018-01" db="EMBL/GenBank/DDBJ databases">
        <title>Draft genome of the type strain Pseudomonas oceani DSM 100277 isolated from the deep water in Okinawa trough, northwestern Pacific Ocean.</title>
        <authorList>
            <person name="Gomila M."/>
            <person name="Mulet M."/>
            <person name="Garcia-Valdes E."/>
            <person name="Lalucat J."/>
        </authorList>
    </citation>
    <scope>NUCLEOTIDE SEQUENCE [LARGE SCALE GENOMIC DNA]</scope>
    <source>
        <strain evidence="2 3">DSM 100277</strain>
    </source>
</reference>
<organism evidence="2 3">
    <name type="scientific">Halopseudomonas oceani</name>
    <dbReference type="NCBI Taxonomy" id="1708783"/>
    <lineage>
        <taxon>Bacteria</taxon>
        <taxon>Pseudomonadati</taxon>
        <taxon>Pseudomonadota</taxon>
        <taxon>Gammaproteobacteria</taxon>
        <taxon>Pseudomonadales</taxon>
        <taxon>Pseudomonadaceae</taxon>
        <taxon>Halopseudomonas</taxon>
    </lineage>
</organism>
<dbReference type="AlphaFoldDB" id="A0A2P4ESB7"/>
<proteinExistence type="predicted"/>
<dbReference type="SUPFAM" id="SSF158452">
    <property type="entry name" value="YqcC-like"/>
    <property type="match status" value="1"/>
</dbReference>
<dbReference type="PIRSF" id="PIRSF006257">
    <property type="entry name" value="UCP006257"/>
    <property type="match status" value="1"/>
</dbReference>
<dbReference type="OrthoDB" id="8794567at2"/>
<comment type="caution">
    <text evidence="2">The sequence shown here is derived from an EMBL/GenBank/DDBJ whole genome shotgun (WGS) entry which is preliminary data.</text>
</comment>